<dbReference type="EMBL" id="HG745192">
    <property type="protein sequence ID" value="CDP21731.1"/>
    <property type="molecule type" value="Genomic_DNA"/>
</dbReference>
<dbReference type="InParanoid" id="A0A068VM13"/>
<proteinExistence type="predicted"/>
<dbReference type="PhylomeDB" id="A0A068VM13"/>
<dbReference type="GO" id="GO:0010333">
    <property type="term" value="F:terpene synthase activity"/>
    <property type="evidence" value="ECO:0007669"/>
    <property type="project" value="InterPro"/>
</dbReference>
<dbReference type="OMA" id="NASHMAT"/>
<dbReference type="InterPro" id="IPR050148">
    <property type="entry name" value="Terpene_synthase-like"/>
</dbReference>
<comment type="pathway">
    <text evidence="1">Secondary metabolite biosynthesis; terpenoid biosynthesis.</text>
</comment>
<dbReference type="Gramene" id="CDP21731">
    <property type="protein sequence ID" value="CDP21731"/>
    <property type="gene ID" value="GSCOC_T00009631001"/>
</dbReference>
<reference evidence="6" key="1">
    <citation type="journal article" date="2014" name="Science">
        <title>The coffee genome provides insight into the convergent evolution of caffeine biosynthesis.</title>
        <authorList>
            <person name="Denoeud F."/>
            <person name="Carretero-Paulet L."/>
            <person name="Dereeper A."/>
            <person name="Droc G."/>
            <person name="Guyot R."/>
            <person name="Pietrella M."/>
            <person name="Zheng C."/>
            <person name="Alberti A."/>
            <person name="Anthony F."/>
            <person name="Aprea G."/>
            <person name="Aury J.M."/>
            <person name="Bento P."/>
            <person name="Bernard M."/>
            <person name="Bocs S."/>
            <person name="Campa C."/>
            <person name="Cenci A."/>
            <person name="Combes M.C."/>
            <person name="Crouzillat D."/>
            <person name="Da Silva C."/>
            <person name="Daddiego L."/>
            <person name="De Bellis F."/>
            <person name="Dussert S."/>
            <person name="Garsmeur O."/>
            <person name="Gayraud T."/>
            <person name="Guignon V."/>
            <person name="Jahn K."/>
            <person name="Jamilloux V."/>
            <person name="Joet T."/>
            <person name="Labadie K."/>
            <person name="Lan T."/>
            <person name="Leclercq J."/>
            <person name="Lepelley M."/>
            <person name="Leroy T."/>
            <person name="Li L.T."/>
            <person name="Librado P."/>
            <person name="Lopez L."/>
            <person name="Munoz A."/>
            <person name="Noel B."/>
            <person name="Pallavicini A."/>
            <person name="Perrotta G."/>
            <person name="Poncet V."/>
            <person name="Pot D."/>
            <person name="Priyono X."/>
            <person name="Rigoreau M."/>
            <person name="Rouard M."/>
            <person name="Rozas J."/>
            <person name="Tranchant-Dubreuil C."/>
            <person name="VanBuren R."/>
            <person name="Zhang Q."/>
            <person name="Andrade A.C."/>
            <person name="Argout X."/>
            <person name="Bertrand B."/>
            <person name="de Kochko A."/>
            <person name="Graziosi G."/>
            <person name="Henry R.J."/>
            <person name="Jayarama X."/>
            <person name="Ming R."/>
            <person name="Nagai C."/>
            <person name="Rounsley S."/>
            <person name="Sankoff D."/>
            <person name="Giuliano G."/>
            <person name="Albert V.A."/>
            <person name="Wincker P."/>
            <person name="Lashermes P."/>
        </authorList>
    </citation>
    <scope>NUCLEOTIDE SEQUENCE [LARGE SCALE GENOMIC DNA]</scope>
    <source>
        <strain evidence="6">cv. DH200-94</strain>
    </source>
</reference>
<feature type="non-terminal residue" evidence="5">
    <location>
        <position position="1"/>
    </location>
</feature>
<keyword evidence="3" id="KW-0456">Lyase</keyword>
<gene>
    <name evidence="5" type="ORF">GSCOC_T00009631001</name>
</gene>
<dbReference type="STRING" id="49390.A0A068VM13"/>
<organism evidence="5 6">
    <name type="scientific">Coffea canephora</name>
    <name type="common">Robusta coffee</name>
    <dbReference type="NCBI Taxonomy" id="49390"/>
    <lineage>
        <taxon>Eukaryota</taxon>
        <taxon>Viridiplantae</taxon>
        <taxon>Streptophyta</taxon>
        <taxon>Embryophyta</taxon>
        <taxon>Tracheophyta</taxon>
        <taxon>Spermatophyta</taxon>
        <taxon>Magnoliopsida</taxon>
        <taxon>eudicotyledons</taxon>
        <taxon>Gunneridae</taxon>
        <taxon>Pentapetalae</taxon>
        <taxon>asterids</taxon>
        <taxon>lamiids</taxon>
        <taxon>Gentianales</taxon>
        <taxon>Rubiaceae</taxon>
        <taxon>Ixoroideae</taxon>
        <taxon>Gardenieae complex</taxon>
        <taxon>Bertiereae - Coffeeae clade</taxon>
        <taxon>Coffeeae</taxon>
        <taxon>Coffea</taxon>
    </lineage>
</organism>
<name>A0A068VM13_COFCA</name>
<dbReference type="SUPFAM" id="SSF48239">
    <property type="entry name" value="Terpenoid cyclases/Protein prenyltransferases"/>
    <property type="match status" value="1"/>
</dbReference>
<accession>A0A068VM13</accession>
<sequence length="160" mass="18795">VIEQHLEEIFELLANSEEYPQFYDLFTAPLHFRLLRQHHLNISCGIFDKFMGAHGKFKESLSSDTRGLLSLYEAAQRRAHDESILEEALTFTIIHLICYVLNGDSTLTTQVRHAFKQPVHKGSLRIDVRHYIAIYEEEESHHELLLKFTKMDYNLLQMLH</sequence>
<dbReference type="InterPro" id="IPR008930">
    <property type="entry name" value="Terpenoid_cyclase/PrenylTrfase"/>
</dbReference>
<keyword evidence="2" id="KW-0460">Magnesium</keyword>
<dbReference type="InterPro" id="IPR036965">
    <property type="entry name" value="Terpene_synth_N_sf"/>
</dbReference>
<dbReference type="AlphaFoldDB" id="A0A068VM13"/>
<dbReference type="PANTHER" id="PTHR31225">
    <property type="entry name" value="OS04G0344100 PROTEIN-RELATED"/>
    <property type="match status" value="1"/>
</dbReference>
<dbReference type="Gene3D" id="1.10.600.10">
    <property type="entry name" value="Farnesyl Diphosphate Synthase"/>
    <property type="match status" value="1"/>
</dbReference>
<dbReference type="Proteomes" id="UP000295252">
    <property type="component" value="Unassembled WGS sequence"/>
</dbReference>
<evidence type="ECO:0000313" key="6">
    <source>
        <dbReference type="Proteomes" id="UP000295252"/>
    </source>
</evidence>
<evidence type="ECO:0000256" key="3">
    <source>
        <dbReference type="ARBA" id="ARBA00023239"/>
    </source>
</evidence>
<dbReference type="InterPro" id="IPR008949">
    <property type="entry name" value="Isoprenoid_synthase_dom_sf"/>
</dbReference>
<dbReference type="PANTHER" id="PTHR31225:SF93">
    <property type="entry name" value="ALPHA-HUMULENE_(-)-(E)-BETA-CARYOPHYLLENE SYNTHASE"/>
    <property type="match status" value="1"/>
</dbReference>
<evidence type="ECO:0000259" key="4">
    <source>
        <dbReference type="Pfam" id="PF01397"/>
    </source>
</evidence>
<dbReference type="Gene3D" id="1.50.10.130">
    <property type="entry name" value="Terpene synthase, N-terminal domain"/>
    <property type="match status" value="1"/>
</dbReference>
<evidence type="ECO:0000256" key="1">
    <source>
        <dbReference type="ARBA" id="ARBA00004721"/>
    </source>
</evidence>
<keyword evidence="6" id="KW-1185">Reference proteome</keyword>
<dbReference type="InterPro" id="IPR001906">
    <property type="entry name" value="Terpene_synth_N"/>
</dbReference>
<dbReference type="Pfam" id="PF01397">
    <property type="entry name" value="Terpene_synth"/>
    <property type="match status" value="1"/>
</dbReference>
<dbReference type="GO" id="GO:0016114">
    <property type="term" value="P:terpenoid biosynthetic process"/>
    <property type="evidence" value="ECO:0007669"/>
    <property type="project" value="InterPro"/>
</dbReference>
<dbReference type="OrthoDB" id="1877784at2759"/>
<evidence type="ECO:0000313" key="5">
    <source>
        <dbReference type="EMBL" id="CDP21731.1"/>
    </source>
</evidence>
<protein>
    <submittedName>
        <fullName evidence="5">DH200=94 genomic scaffold, scaffold_6108</fullName>
    </submittedName>
</protein>
<feature type="domain" description="Terpene synthase N-terminal" evidence="4">
    <location>
        <begin position="2"/>
        <end position="114"/>
    </location>
</feature>
<evidence type="ECO:0000256" key="2">
    <source>
        <dbReference type="ARBA" id="ARBA00022842"/>
    </source>
</evidence>